<evidence type="ECO:0000313" key="2">
    <source>
        <dbReference type="EMBL" id="SEB96304.1"/>
    </source>
</evidence>
<sequence length="297" mass="33198">MTEPLTPIDLDLRDFGFMPLEVVRLRDSDLAALATGDEFRAAVLLWCAAWHQVPAASLPADDRLLAKLAGFGRDLKGWNGVKKEALRGFLECSDGRLYHPVIADIAIEAGTKKKKQSGKTAKATEARIRKAEEARNAKRGDDRDDDRDGQRNDHQGIGRERNGEEGIDPPGQAAERDQQLPLGQVAPAKRQATKRRPNARTAIDPNWHLPEEGREYARKRGWPERQIDLQFEKFKNFHAAKGNLMADWLAAWRTWVGNDYDRQPPRGGPPQAPSRADTAIEGMMAGLTEGDFHARSR</sequence>
<dbReference type="OrthoDB" id="7876586at2"/>
<accession>A0A1H4NMH5</accession>
<dbReference type="AlphaFoldDB" id="A0A1H4NMH5"/>
<feature type="compositionally biased region" description="Basic and acidic residues" evidence="1">
    <location>
        <begin position="122"/>
        <end position="164"/>
    </location>
</feature>
<dbReference type="InterPro" id="IPR010781">
    <property type="entry name" value="DUF1376"/>
</dbReference>
<name>A0A1H4NMH5_9BRAD</name>
<evidence type="ECO:0000313" key="3">
    <source>
        <dbReference type="Proteomes" id="UP000198992"/>
    </source>
</evidence>
<feature type="region of interest" description="Disordered" evidence="1">
    <location>
        <begin position="111"/>
        <end position="208"/>
    </location>
</feature>
<protein>
    <recommendedName>
        <fullName evidence="4">DUF1376 domain-containing protein</fullName>
    </recommendedName>
</protein>
<dbReference type="RefSeq" id="WP_092125620.1">
    <property type="nucleotide sequence ID" value="NZ_FNTH01000001.1"/>
</dbReference>
<dbReference type="Proteomes" id="UP000198992">
    <property type="component" value="Unassembled WGS sequence"/>
</dbReference>
<proteinExistence type="predicted"/>
<organism evidence="2 3">
    <name type="scientific">Bradyrhizobium erythrophlei</name>
    <dbReference type="NCBI Taxonomy" id="1437360"/>
    <lineage>
        <taxon>Bacteria</taxon>
        <taxon>Pseudomonadati</taxon>
        <taxon>Pseudomonadota</taxon>
        <taxon>Alphaproteobacteria</taxon>
        <taxon>Hyphomicrobiales</taxon>
        <taxon>Nitrobacteraceae</taxon>
        <taxon>Bradyrhizobium</taxon>
    </lineage>
</organism>
<evidence type="ECO:0008006" key="4">
    <source>
        <dbReference type="Google" id="ProtNLM"/>
    </source>
</evidence>
<evidence type="ECO:0000256" key="1">
    <source>
        <dbReference type="SAM" id="MobiDB-lite"/>
    </source>
</evidence>
<dbReference type="EMBL" id="FNTH01000001">
    <property type="protein sequence ID" value="SEB96304.1"/>
    <property type="molecule type" value="Genomic_DNA"/>
</dbReference>
<dbReference type="Pfam" id="PF07120">
    <property type="entry name" value="DUF1376"/>
    <property type="match status" value="1"/>
</dbReference>
<feature type="region of interest" description="Disordered" evidence="1">
    <location>
        <begin position="260"/>
        <end position="297"/>
    </location>
</feature>
<reference evidence="2 3" key="1">
    <citation type="submission" date="2016-10" db="EMBL/GenBank/DDBJ databases">
        <authorList>
            <person name="de Groot N.N."/>
        </authorList>
    </citation>
    <scope>NUCLEOTIDE SEQUENCE [LARGE SCALE GENOMIC DNA]</scope>
    <source>
        <strain evidence="2 3">MT12</strain>
    </source>
</reference>
<gene>
    <name evidence="2" type="ORF">SAMN05444164_0671</name>
</gene>